<feature type="domain" description="TonB C-terminal" evidence="2">
    <location>
        <begin position="48"/>
        <end position="115"/>
    </location>
</feature>
<evidence type="ECO:0000259" key="2">
    <source>
        <dbReference type="Pfam" id="PF03544"/>
    </source>
</evidence>
<reference evidence="3" key="1">
    <citation type="submission" date="2022-08" db="EMBL/GenBank/DDBJ databases">
        <title>Draft genome sequencing of Roseisolibacter agri AW1220.</title>
        <authorList>
            <person name="Tobiishi Y."/>
            <person name="Tonouchi A."/>
        </authorList>
    </citation>
    <scope>NUCLEOTIDE SEQUENCE</scope>
    <source>
        <strain evidence="3">AW1220</strain>
    </source>
</reference>
<organism evidence="3 4">
    <name type="scientific">Roseisolibacter agri</name>
    <dbReference type="NCBI Taxonomy" id="2014610"/>
    <lineage>
        <taxon>Bacteria</taxon>
        <taxon>Pseudomonadati</taxon>
        <taxon>Gemmatimonadota</taxon>
        <taxon>Gemmatimonadia</taxon>
        <taxon>Gemmatimonadales</taxon>
        <taxon>Gemmatimonadaceae</taxon>
        <taxon>Roseisolibacter</taxon>
    </lineage>
</organism>
<dbReference type="Proteomes" id="UP001161325">
    <property type="component" value="Unassembled WGS sequence"/>
</dbReference>
<evidence type="ECO:0000256" key="1">
    <source>
        <dbReference type="SAM" id="SignalP"/>
    </source>
</evidence>
<keyword evidence="1" id="KW-0732">Signal</keyword>
<accession>A0AA37Q2S6</accession>
<feature type="chain" id="PRO_5041267432" description="TonB C-terminal domain-containing protein" evidence="1">
    <location>
        <begin position="31"/>
        <end position="147"/>
    </location>
</feature>
<comment type="caution">
    <text evidence="3">The sequence shown here is derived from an EMBL/GenBank/DDBJ whole genome shotgun (WGS) entry which is preliminary data.</text>
</comment>
<dbReference type="GO" id="GO:0055085">
    <property type="term" value="P:transmembrane transport"/>
    <property type="evidence" value="ECO:0007669"/>
    <property type="project" value="InterPro"/>
</dbReference>
<dbReference type="SUPFAM" id="SSF74653">
    <property type="entry name" value="TolA/TonB C-terminal domain"/>
    <property type="match status" value="1"/>
</dbReference>
<dbReference type="InterPro" id="IPR037682">
    <property type="entry name" value="TonB_C"/>
</dbReference>
<dbReference type="Pfam" id="PF03544">
    <property type="entry name" value="TonB_C"/>
    <property type="match status" value="1"/>
</dbReference>
<feature type="signal peptide" evidence="1">
    <location>
        <begin position="1"/>
        <end position="30"/>
    </location>
</feature>
<dbReference type="AlphaFoldDB" id="A0AA37Q2S6"/>
<dbReference type="Gene3D" id="3.30.1150.10">
    <property type="match status" value="1"/>
</dbReference>
<sequence length="147" mass="15567">MIPLHRRLRTPVVVAVALAACAHATRHASAATRTCVASAVRPLRTNPSPEYPAALRGSGAGGAVVLQFRVQENGKPDLHTLRVLRESDPAFTDAVRRVLPKWRYEPARASADSDDFAISNDGSACHPGKPGTPAAALVQQPFIFGPG</sequence>
<evidence type="ECO:0000313" key="3">
    <source>
        <dbReference type="EMBL" id="GLC23542.1"/>
    </source>
</evidence>
<protein>
    <recommendedName>
        <fullName evidence="2">TonB C-terminal domain-containing protein</fullName>
    </recommendedName>
</protein>
<name>A0AA37Q2S6_9BACT</name>
<gene>
    <name evidence="3" type="ORF">rosag_00550</name>
</gene>
<keyword evidence="4" id="KW-1185">Reference proteome</keyword>
<dbReference type="PROSITE" id="PS51257">
    <property type="entry name" value="PROKAR_LIPOPROTEIN"/>
    <property type="match status" value="1"/>
</dbReference>
<dbReference type="RefSeq" id="WP_284347978.1">
    <property type="nucleotide sequence ID" value="NZ_BRXS01000001.1"/>
</dbReference>
<dbReference type="EMBL" id="BRXS01000001">
    <property type="protein sequence ID" value="GLC23542.1"/>
    <property type="molecule type" value="Genomic_DNA"/>
</dbReference>
<evidence type="ECO:0000313" key="4">
    <source>
        <dbReference type="Proteomes" id="UP001161325"/>
    </source>
</evidence>
<proteinExistence type="predicted"/>